<dbReference type="PANTHER" id="PTHR43537:SF43">
    <property type="entry name" value="GNTR-FAMILY TRANSCRIPTIONAL REGULATOR"/>
    <property type="match status" value="1"/>
</dbReference>
<evidence type="ECO:0000256" key="3">
    <source>
        <dbReference type="ARBA" id="ARBA00023163"/>
    </source>
</evidence>
<name>A0A1D8GMH5_9FIRM</name>
<dbReference type="GO" id="GO:0003700">
    <property type="term" value="F:DNA-binding transcription factor activity"/>
    <property type="evidence" value="ECO:0007669"/>
    <property type="project" value="InterPro"/>
</dbReference>
<dbReference type="InterPro" id="IPR036390">
    <property type="entry name" value="WH_DNA-bd_sf"/>
</dbReference>
<keyword evidence="2" id="KW-0238">DNA-binding</keyword>
<evidence type="ECO:0000256" key="1">
    <source>
        <dbReference type="ARBA" id="ARBA00023015"/>
    </source>
</evidence>
<dbReference type="InterPro" id="IPR011711">
    <property type="entry name" value="GntR_C"/>
</dbReference>
<dbReference type="Pfam" id="PF07729">
    <property type="entry name" value="FCD"/>
    <property type="match status" value="1"/>
</dbReference>
<keyword evidence="1" id="KW-0805">Transcription regulation</keyword>
<dbReference type="Pfam" id="PF00392">
    <property type="entry name" value="GntR"/>
    <property type="match status" value="1"/>
</dbReference>
<dbReference type="KEGG" id="gfe:Gferi_22815"/>
<dbReference type="SUPFAM" id="SSF46785">
    <property type="entry name" value="Winged helix' DNA-binding domain"/>
    <property type="match status" value="1"/>
</dbReference>
<dbReference type="InterPro" id="IPR036388">
    <property type="entry name" value="WH-like_DNA-bd_sf"/>
</dbReference>
<dbReference type="Gene3D" id="1.10.10.10">
    <property type="entry name" value="Winged helix-like DNA-binding domain superfamily/Winged helix DNA-binding domain"/>
    <property type="match status" value="1"/>
</dbReference>
<dbReference type="GO" id="GO:0003677">
    <property type="term" value="F:DNA binding"/>
    <property type="evidence" value="ECO:0007669"/>
    <property type="project" value="UniProtKB-KW"/>
</dbReference>
<dbReference type="Gene3D" id="1.20.120.530">
    <property type="entry name" value="GntR ligand-binding domain-like"/>
    <property type="match status" value="1"/>
</dbReference>
<evidence type="ECO:0000259" key="4">
    <source>
        <dbReference type="PROSITE" id="PS50949"/>
    </source>
</evidence>
<dbReference type="Proteomes" id="UP000095743">
    <property type="component" value="Chromosome"/>
</dbReference>
<dbReference type="OrthoDB" id="9799482at2"/>
<dbReference type="CDD" id="cd07377">
    <property type="entry name" value="WHTH_GntR"/>
    <property type="match status" value="1"/>
</dbReference>
<dbReference type="SMART" id="SM00345">
    <property type="entry name" value="HTH_GNTR"/>
    <property type="match status" value="1"/>
</dbReference>
<dbReference type="InterPro" id="IPR008920">
    <property type="entry name" value="TF_FadR/GntR_C"/>
</dbReference>
<proteinExistence type="predicted"/>
<accession>A0A1D8GMH5</accession>
<dbReference type="STRING" id="1424294.Gferi_22815"/>
<keyword evidence="6" id="KW-1185">Reference proteome</keyword>
<organism evidence="5 6">
    <name type="scientific">Geosporobacter ferrireducens</name>
    <dbReference type="NCBI Taxonomy" id="1424294"/>
    <lineage>
        <taxon>Bacteria</taxon>
        <taxon>Bacillati</taxon>
        <taxon>Bacillota</taxon>
        <taxon>Clostridia</taxon>
        <taxon>Peptostreptococcales</taxon>
        <taxon>Thermotaleaceae</taxon>
        <taxon>Geosporobacter</taxon>
    </lineage>
</organism>
<dbReference type="PRINTS" id="PR00035">
    <property type="entry name" value="HTHGNTR"/>
</dbReference>
<dbReference type="InterPro" id="IPR000524">
    <property type="entry name" value="Tscrpt_reg_HTH_GntR"/>
</dbReference>
<dbReference type="SMART" id="SM00895">
    <property type="entry name" value="FCD"/>
    <property type="match status" value="1"/>
</dbReference>
<dbReference type="PROSITE" id="PS50949">
    <property type="entry name" value="HTH_GNTR"/>
    <property type="match status" value="1"/>
</dbReference>
<dbReference type="AlphaFoldDB" id="A0A1D8GMH5"/>
<reference evidence="5 6" key="1">
    <citation type="submission" date="2016-09" db="EMBL/GenBank/DDBJ databases">
        <title>Genomic analysis reveals versatility of anaerobic energy metabolism of Geosporobacter ferrireducens IRF9 of phylum Firmicutes.</title>
        <authorList>
            <person name="Kim S.-J."/>
        </authorList>
    </citation>
    <scope>NUCLEOTIDE SEQUENCE [LARGE SCALE GENOMIC DNA]</scope>
    <source>
        <strain evidence="5 6">IRF9</strain>
    </source>
</reference>
<keyword evidence="3" id="KW-0804">Transcription</keyword>
<evidence type="ECO:0000313" key="5">
    <source>
        <dbReference type="EMBL" id="AOT72119.1"/>
    </source>
</evidence>
<sequence length="236" mass="26890">MFTPIKNKKVYQHVIEQIQQMVMDGTLKKGDQLPAERELAETLGVSRTSVREALRALEIIGTIESRQGEGNFISTSMERSLFEPLSVMFKLNHGSSQDILELRIIIETEAVKLAARRIEKEDMVILEQLIQALADAKNENESVIIDKEIHYKIAEITGNYLILSVLNAISTLMESFIKEARVRIINWQKERNLLLQQHQEICAAIIAKDPERAAKAMHGHFQTVIESMENLDPELE</sequence>
<dbReference type="SUPFAM" id="SSF48008">
    <property type="entry name" value="GntR ligand-binding domain-like"/>
    <property type="match status" value="1"/>
</dbReference>
<feature type="domain" description="HTH gntR-type" evidence="4">
    <location>
        <begin position="8"/>
        <end position="76"/>
    </location>
</feature>
<gene>
    <name evidence="5" type="ORF">Gferi_22815</name>
</gene>
<dbReference type="RefSeq" id="WP_069980434.1">
    <property type="nucleotide sequence ID" value="NZ_CP017269.1"/>
</dbReference>
<dbReference type="PANTHER" id="PTHR43537">
    <property type="entry name" value="TRANSCRIPTIONAL REGULATOR, GNTR FAMILY"/>
    <property type="match status" value="1"/>
</dbReference>
<evidence type="ECO:0000256" key="2">
    <source>
        <dbReference type="ARBA" id="ARBA00023125"/>
    </source>
</evidence>
<dbReference type="EMBL" id="CP017269">
    <property type="protein sequence ID" value="AOT72119.1"/>
    <property type="molecule type" value="Genomic_DNA"/>
</dbReference>
<evidence type="ECO:0000313" key="6">
    <source>
        <dbReference type="Proteomes" id="UP000095743"/>
    </source>
</evidence>
<protein>
    <submittedName>
        <fullName evidence="5">GntR family transcriptional regulator</fullName>
    </submittedName>
</protein>